<reference evidence="2" key="1">
    <citation type="journal article" date="2023" name="Front. Plant Sci.">
        <title>Chromosomal-level genome assembly of Melastoma candidum provides insights into trichome evolution.</title>
        <authorList>
            <person name="Zhong Y."/>
            <person name="Wu W."/>
            <person name="Sun C."/>
            <person name="Zou P."/>
            <person name="Liu Y."/>
            <person name="Dai S."/>
            <person name="Zhou R."/>
        </authorList>
    </citation>
    <scope>NUCLEOTIDE SEQUENCE [LARGE SCALE GENOMIC DNA]</scope>
</reference>
<protein>
    <submittedName>
        <fullName evidence="1">Uncharacterized protein</fullName>
    </submittedName>
</protein>
<organism evidence="1 2">
    <name type="scientific">Melastoma candidum</name>
    <dbReference type="NCBI Taxonomy" id="119954"/>
    <lineage>
        <taxon>Eukaryota</taxon>
        <taxon>Viridiplantae</taxon>
        <taxon>Streptophyta</taxon>
        <taxon>Embryophyta</taxon>
        <taxon>Tracheophyta</taxon>
        <taxon>Spermatophyta</taxon>
        <taxon>Magnoliopsida</taxon>
        <taxon>eudicotyledons</taxon>
        <taxon>Gunneridae</taxon>
        <taxon>Pentapetalae</taxon>
        <taxon>rosids</taxon>
        <taxon>malvids</taxon>
        <taxon>Myrtales</taxon>
        <taxon>Melastomataceae</taxon>
        <taxon>Melastomatoideae</taxon>
        <taxon>Melastomateae</taxon>
        <taxon>Melastoma</taxon>
    </lineage>
</organism>
<proteinExistence type="predicted"/>
<comment type="caution">
    <text evidence="1">The sequence shown here is derived from an EMBL/GenBank/DDBJ whole genome shotgun (WGS) entry which is preliminary data.</text>
</comment>
<accession>A0ACB9R061</accession>
<gene>
    <name evidence="1" type="ORF">MLD38_010513</name>
</gene>
<keyword evidence="2" id="KW-1185">Reference proteome</keyword>
<sequence>MCGIPLPGHRVMFPFFFLAIFTCHAAAQPPLPPPSLPFPPLPPPPPPPQVDFNPMVAMLITLTVSALFFIIFFSIYIIDCTSAPPEPDVRWGRSPRGVPLPKGLDAGVVAGFPTFVYSEVKEHKIGKGALECAVCLCEFEDYETLRLIPKCDHVFHPECINEWLSGHVTCPVCRANLAPQSGDSVKGRTADSGQEEQDSVEIEVDELASVSEAATRVGNGEAGAEQTAMDNTGESVSGKPARRRLGRSHSTGHSLVPRGEDMERFTLRLPEEVRNQIMERPTTPYFPSEGSSRRGFRSGDGSSRGRLLRRLDRLDRMDRPAKSERWIFSRMPSFLSRVSSMVPPKYANDGCGADRPEKSTSSRDRTVKPSESAAGLNIV</sequence>
<evidence type="ECO:0000313" key="2">
    <source>
        <dbReference type="Proteomes" id="UP001057402"/>
    </source>
</evidence>
<dbReference type="Proteomes" id="UP001057402">
    <property type="component" value="Chromosome 4"/>
</dbReference>
<name>A0ACB9R061_9MYRT</name>
<dbReference type="EMBL" id="CM042883">
    <property type="protein sequence ID" value="KAI4372264.1"/>
    <property type="molecule type" value="Genomic_DNA"/>
</dbReference>
<evidence type="ECO:0000313" key="1">
    <source>
        <dbReference type="EMBL" id="KAI4372264.1"/>
    </source>
</evidence>